<name>A0A481YX18_9VIRU</name>
<protein>
    <submittedName>
        <fullName evidence="1">Uncharacterized protein</fullName>
    </submittedName>
</protein>
<proteinExistence type="predicted"/>
<sequence>MSFRIAKDEIVTSLNAIRRLKIPIYTTLPTNLAGTGGYFAGLSVAGGGVDLYYFDGDIWFKVVDSSAPSGGLPNTLAINNNSGGVNNIILDNTINSSVGALTSVAAGDLNILAGAGVGSVPLANTADVRIASGTGAAGVNIEAGTGGVDVDTTGGISLDGGNDSNFTTTTGGLALESTIGIVTITAGEANAGAVHIEASNAAGGIVLIPGTAGTVQLGDASATGGNLLTPSVTASTAAAAVPVTGMVHEITTTGTGDALTLVDGTNGQHLVLIYVAEAGGADTAILTPTTLAGGATITFNALGDAAHIYFSSTGGWYFLGGAAVVA</sequence>
<organism evidence="1">
    <name type="scientific">Marseillevirus LCMAC201</name>
    <dbReference type="NCBI Taxonomy" id="2506605"/>
    <lineage>
        <taxon>Viruses</taxon>
        <taxon>Varidnaviria</taxon>
        <taxon>Bamfordvirae</taxon>
        <taxon>Nucleocytoviricota</taxon>
        <taxon>Megaviricetes</taxon>
        <taxon>Pimascovirales</taxon>
        <taxon>Pimascovirales incertae sedis</taxon>
        <taxon>Marseilleviridae</taxon>
    </lineage>
</organism>
<evidence type="ECO:0000313" key="1">
    <source>
        <dbReference type="EMBL" id="QBK87114.1"/>
    </source>
</evidence>
<accession>A0A481YX18</accession>
<dbReference type="EMBL" id="MK500344">
    <property type="protein sequence ID" value="QBK87114.1"/>
    <property type="molecule type" value="Genomic_DNA"/>
</dbReference>
<reference evidence="1" key="1">
    <citation type="journal article" date="2019" name="MBio">
        <title>Virus Genomes from Deep Sea Sediments Expand the Ocean Megavirome and Support Independent Origins of Viral Gigantism.</title>
        <authorList>
            <person name="Backstrom D."/>
            <person name="Yutin N."/>
            <person name="Jorgensen S.L."/>
            <person name="Dharamshi J."/>
            <person name="Homa F."/>
            <person name="Zaremba-Niedwiedzka K."/>
            <person name="Spang A."/>
            <person name="Wolf Y.I."/>
            <person name="Koonin E.V."/>
            <person name="Ettema T.J."/>
        </authorList>
    </citation>
    <scope>NUCLEOTIDE SEQUENCE</scope>
</reference>
<gene>
    <name evidence="1" type="ORF">LCMAC201_00160</name>
</gene>